<gene>
    <name evidence="2" type="ORF">HMPREF9193_01989</name>
</gene>
<comment type="caution">
    <text evidence="2">The sequence shown here is derived from an EMBL/GenBank/DDBJ whole genome shotgun (WGS) entry which is preliminary data.</text>
</comment>
<dbReference type="PROSITE" id="PS51257">
    <property type="entry name" value="PROKAR_LIPOPROTEIN"/>
    <property type="match status" value="1"/>
</dbReference>
<proteinExistence type="predicted"/>
<reference evidence="2 3" key="1">
    <citation type="submission" date="2013-08" db="EMBL/GenBank/DDBJ databases">
        <authorList>
            <person name="Weinstock G."/>
            <person name="Sodergren E."/>
            <person name="Wylie T."/>
            <person name="Fulton L."/>
            <person name="Fulton R."/>
            <person name="Fronick C."/>
            <person name="O'Laughlin M."/>
            <person name="Godfrey J."/>
            <person name="Miner T."/>
            <person name="Herter B."/>
            <person name="Appelbaum E."/>
            <person name="Cordes M."/>
            <person name="Lek S."/>
            <person name="Wollam A."/>
            <person name="Pepin K.H."/>
            <person name="Palsikar V.B."/>
            <person name="Mitreva M."/>
            <person name="Wilson R.K."/>
        </authorList>
    </citation>
    <scope>NUCLEOTIDE SEQUENCE [LARGE SCALE GENOMIC DNA]</scope>
    <source>
        <strain evidence="2 3">ATCC 700332</strain>
    </source>
</reference>
<accession>A0ABN0NW11</accession>
<keyword evidence="3" id="KW-1185">Reference proteome</keyword>
<name>A0ABN0NW11_TRELE</name>
<dbReference type="RefSeq" id="WP_021686162.1">
    <property type="nucleotide sequence ID" value="NZ_KI260554.1"/>
</dbReference>
<organism evidence="2 3">
    <name type="scientific">Treponema lecithinolyticum ATCC 700332</name>
    <dbReference type="NCBI Taxonomy" id="1321815"/>
    <lineage>
        <taxon>Bacteria</taxon>
        <taxon>Pseudomonadati</taxon>
        <taxon>Spirochaetota</taxon>
        <taxon>Spirochaetia</taxon>
        <taxon>Spirochaetales</taxon>
        <taxon>Treponemataceae</taxon>
        <taxon>Treponema</taxon>
    </lineage>
</organism>
<evidence type="ECO:0000313" key="3">
    <source>
        <dbReference type="Proteomes" id="UP000016649"/>
    </source>
</evidence>
<evidence type="ECO:0008006" key="4">
    <source>
        <dbReference type="Google" id="ProtNLM"/>
    </source>
</evidence>
<keyword evidence="1" id="KW-0732">Signal</keyword>
<feature type="chain" id="PRO_5045939958" description="Lipoprotein" evidence="1">
    <location>
        <begin position="31"/>
        <end position="242"/>
    </location>
</feature>
<sequence length="242" mass="26057">MNKKSRFFAAAAYILCVACIFTGLGCSARASLSVAQDKSAVLTFKTATGKTLDGTIRSITGAEQNALLFDEQAIRSAFSQTGLSLKELTFPSSTGISLTAESADLNRVGKSKLFNLQNSQTGGKLSVHLTPQTLNELLKALPEQTADYADLLLAPVFTGEKMSADEYVQLIGSMYGSNLQKELQNERFVFDIEVPGRVTKASLTPAASGNIRKTGSSVSADLSLYKFLANADETQLYIEWEN</sequence>
<protein>
    <recommendedName>
        <fullName evidence="4">Lipoprotein</fullName>
    </recommendedName>
</protein>
<dbReference type="EMBL" id="AWVH01000044">
    <property type="protein sequence ID" value="ERJ91536.1"/>
    <property type="molecule type" value="Genomic_DNA"/>
</dbReference>
<evidence type="ECO:0000313" key="2">
    <source>
        <dbReference type="EMBL" id="ERJ91536.1"/>
    </source>
</evidence>
<evidence type="ECO:0000256" key="1">
    <source>
        <dbReference type="SAM" id="SignalP"/>
    </source>
</evidence>
<feature type="signal peptide" evidence="1">
    <location>
        <begin position="1"/>
        <end position="30"/>
    </location>
</feature>
<dbReference type="Proteomes" id="UP000016649">
    <property type="component" value="Unassembled WGS sequence"/>
</dbReference>